<evidence type="ECO:0000256" key="1">
    <source>
        <dbReference type="ARBA" id="ARBA00011046"/>
    </source>
</evidence>
<evidence type="ECO:0000313" key="6">
    <source>
        <dbReference type="Proteomes" id="UP000054709"/>
    </source>
</evidence>
<dbReference type="InterPro" id="IPR036390">
    <property type="entry name" value="WH_DNA-bd_sf"/>
</dbReference>
<dbReference type="InterPro" id="IPR005650">
    <property type="entry name" value="BlaI_family"/>
</dbReference>
<proteinExistence type="inferred from homology"/>
<dbReference type="GO" id="GO:0045892">
    <property type="term" value="P:negative regulation of DNA-templated transcription"/>
    <property type="evidence" value="ECO:0007669"/>
    <property type="project" value="InterPro"/>
</dbReference>
<dbReference type="Proteomes" id="UP000054709">
    <property type="component" value="Unassembled WGS sequence"/>
</dbReference>
<name>A0A0W1AZ86_9BACL</name>
<dbReference type="Gene3D" id="1.10.4040.10">
    <property type="entry name" value="Penicillinase repressor domain"/>
    <property type="match status" value="1"/>
</dbReference>
<comment type="similarity">
    <text evidence="1">Belongs to the BlaI transcriptional regulatory family.</text>
</comment>
<evidence type="ECO:0000313" key="5">
    <source>
        <dbReference type="EMBL" id="KTD86617.1"/>
    </source>
</evidence>
<dbReference type="EMBL" id="LCZJ02000019">
    <property type="protein sequence ID" value="KTD86617.1"/>
    <property type="molecule type" value="Genomic_DNA"/>
</dbReference>
<comment type="caution">
    <text evidence="5">The sequence shown here is derived from an EMBL/GenBank/DDBJ whole genome shotgun (WGS) entry which is preliminary data.</text>
</comment>
<dbReference type="PIRSF" id="PIRSF019455">
    <property type="entry name" value="CopR_AtkY"/>
    <property type="match status" value="1"/>
</dbReference>
<keyword evidence="6" id="KW-1185">Reference proteome</keyword>
<dbReference type="Gene3D" id="1.10.10.10">
    <property type="entry name" value="Winged helix-like DNA-binding domain superfamily/Winged helix DNA-binding domain"/>
    <property type="match status" value="1"/>
</dbReference>
<evidence type="ECO:0000256" key="4">
    <source>
        <dbReference type="ARBA" id="ARBA00023163"/>
    </source>
</evidence>
<reference evidence="5 6" key="1">
    <citation type="journal article" date="2015" name="Int. Biodeterior. Biodegradation">
        <title>Physiological and genetic screening methods for the isolation of methyl tert-butyl ether-degrading bacteria for bioremediation purposes.</title>
        <authorList>
            <person name="Guisado I.M."/>
            <person name="Purswani J."/>
            <person name="Gonzalez Lopez J."/>
            <person name="Pozo C."/>
        </authorList>
    </citation>
    <scope>NUCLEOTIDE SEQUENCE [LARGE SCALE GENOMIC DNA]</scope>
    <source>
        <strain evidence="5 6">SH7</strain>
    </source>
</reference>
<keyword evidence="4" id="KW-0804">Transcription</keyword>
<evidence type="ECO:0000256" key="3">
    <source>
        <dbReference type="ARBA" id="ARBA00023125"/>
    </source>
</evidence>
<dbReference type="GO" id="GO:0003677">
    <property type="term" value="F:DNA binding"/>
    <property type="evidence" value="ECO:0007669"/>
    <property type="project" value="UniProtKB-KW"/>
</dbReference>
<dbReference type="Pfam" id="PF03965">
    <property type="entry name" value="Penicillinase_R"/>
    <property type="match status" value="1"/>
</dbReference>
<keyword evidence="2" id="KW-0805">Transcription regulation</keyword>
<dbReference type="RefSeq" id="WP_060623505.1">
    <property type="nucleotide sequence ID" value="NZ_LCZJ02000019.1"/>
</dbReference>
<dbReference type="SUPFAM" id="SSF46785">
    <property type="entry name" value="Winged helix' DNA-binding domain"/>
    <property type="match status" value="1"/>
</dbReference>
<accession>A0A0W1AZ86</accession>
<gene>
    <name evidence="5" type="ORF">UQ64_14250</name>
</gene>
<protein>
    <submittedName>
        <fullName evidence="5">BlaI/MecI/CopY family transcriptional regulator</fullName>
    </submittedName>
</protein>
<keyword evidence="3" id="KW-0238">DNA-binding</keyword>
<dbReference type="AlphaFoldDB" id="A0A0W1AZ86"/>
<organism evidence="5 6">
    <name type="scientific">Paenibacillus etheri</name>
    <dbReference type="NCBI Taxonomy" id="1306852"/>
    <lineage>
        <taxon>Bacteria</taxon>
        <taxon>Bacillati</taxon>
        <taxon>Bacillota</taxon>
        <taxon>Bacilli</taxon>
        <taxon>Bacillales</taxon>
        <taxon>Paenibacillaceae</taxon>
        <taxon>Paenibacillus</taxon>
    </lineage>
</organism>
<sequence length="137" mass="16093">MNRIPSITDAELEIVRVLWLNPDCYSSEVVQQMTDRMGWSSNTTRTLLSRLVQKEAAGVKLEQSSRRKQLFYPRFSEQEYQRSETTSFMEKMYGGSIMPMLANFLQDKKLNRQEIEDLKTLFDNNGRIGELEKRESE</sequence>
<dbReference type="InterPro" id="IPR036388">
    <property type="entry name" value="WH-like_DNA-bd_sf"/>
</dbReference>
<evidence type="ECO:0000256" key="2">
    <source>
        <dbReference type="ARBA" id="ARBA00023015"/>
    </source>
</evidence>
<dbReference type="OrthoDB" id="1849040at2"/>